<dbReference type="EMBL" id="JAVLET010000002">
    <property type="protein sequence ID" value="KAL0473411.1"/>
    <property type="molecule type" value="Genomic_DNA"/>
</dbReference>
<name>A0ABR3DL63_NEUIN</name>
<accession>A0ABR3DL63</accession>
<keyword evidence="1" id="KW-0472">Membrane</keyword>
<sequence>MVMMTTMTTGRISLVLLLWAGFVILNLELGKWANRERACDATEVHWPQLLNLISMLLSSGWLLLMYGPIVESWTKVLLGNRKSWLAGLNYKMVIDGNSMRMGQTNW</sequence>
<feature type="transmembrane region" description="Helical" evidence="1">
    <location>
        <begin position="46"/>
        <end position="66"/>
    </location>
</feature>
<comment type="caution">
    <text evidence="2">The sequence shown here is derived from an EMBL/GenBank/DDBJ whole genome shotgun (WGS) entry which is preliminary data.</text>
</comment>
<keyword evidence="3" id="KW-1185">Reference proteome</keyword>
<gene>
    <name evidence="2" type="ORF">QR685DRAFT_516729</name>
</gene>
<organism evidence="2 3">
    <name type="scientific">Neurospora intermedia</name>
    <dbReference type="NCBI Taxonomy" id="5142"/>
    <lineage>
        <taxon>Eukaryota</taxon>
        <taxon>Fungi</taxon>
        <taxon>Dikarya</taxon>
        <taxon>Ascomycota</taxon>
        <taxon>Pezizomycotina</taxon>
        <taxon>Sordariomycetes</taxon>
        <taxon>Sordariomycetidae</taxon>
        <taxon>Sordariales</taxon>
        <taxon>Sordariaceae</taxon>
        <taxon>Neurospora</taxon>
    </lineage>
</organism>
<keyword evidence="1" id="KW-0812">Transmembrane</keyword>
<evidence type="ECO:0000313" key="3">
    <source>
        <dbReference type="Proteomes" id="UP001451303"/>
    </source>
</evidence>
<evidence type="ECO:0000256" key="1">
    <source>
        <dbReference type="SAM" id="Phobius"/>
    </source>
</evidence>
<proteinExistence type="predicted"/>
<reference evidence="2 3" key="1">
    <citation type="submission" date="2023-09" db="EMBL/GenBank/DDBJ databases">
        <title>Multi-omics analysis of a traditional fermented food reveals byproduct-associated fungal strains for waste-to-food upcycling.</title>
        <authorList>
            <consortium name="Lawrence Berkeley National Laboratory"/>
            <person name="Rekdal V.M."/>
            <person name="Villalobos-Escobedo J.M."/>
            <person name="Rodriguez-Valeron N."/>
            <person name="Garcia M.O."/>
            <person name="Vasquez D.P."/>
            <person name="Damayanti I."/>
            <person name="Sorensen P.M."/>
            <person name="Baidoo E.E."/>
            <person name="De Carvalho A.C."/>
            <person name="Riley R."/>
            <person name="Lipzen A."/>
            <person name="He G."/>
            <person name="Yan M."/>
            <person name="Haridas S."/>
            <person name="Daum C."/>
            <person name="Yoshinaga Y."/>
            <person name="Ng V."/>
            <person name="Grigoriev I.V."/>
            <person name="Munk R."/>
            <person name="Nuraida L."/>
            <person name="Wijaya C.H."/>
            <person name="Morales P.-C."/>
            <person name="Keasling J.D."/>
        </authorList>
    </citation>
    <scope>NUCLEOTIDE SEQUENCE [LARGE SCALE GENOMIC DNA]</scope>
    <source>
        <strain evidence="2 3">FGSC 2613</strain>
    </source>
</reference>
<dbReference type="Proteomes" id="UP001451303">
    <property type="component" value="Unassembled WGS sequence"/>
</dbReference>
<evidence type="ECO:0000313" key="2">
    <source>
        <dbReference type="EMBL" id="KAL0473411.1"/>
    </source>
</evidence>
<protein>
    <submittedName>
        <fullName evidence="2">Uncharacterized protein</fullName>
    </submittedName>
</protein>
<feature type="non-terminal residue" evidence="2">
    <location>
        <position position="1"/>
    </location>
</feature>
<keyword evidence="1" id="KW-1133">Transmembrane helix</keyword>